<evidence type="ECO:0000256" key="5">
    <source>
        <dbReference type="ARBA" id="ARBA00022801"/>
    </source>
</evidence>
<dbReference type="Pfam" id="PF03009">
    <property type="entry name" value="GDPD"/>
    <property type="match status" value="1"/>
</dbReference>
<keyword evidence="10" id="KW-1185">Reference proteome</keyword>
<dbReference type="AlphaFoldDB" id="A0A8J7V1S1"/>
<feature type="chain" id="PRO_5035157369" description="glycerophosphodiester phosphodiesterase" evidence="7">
    <location>
        <begin position="31"/>
        <end position="409"/>
    </location>
</feature>
<keyword evidence="3 7" id="KW-0732">Signal</keyword>
<comment type="catalytic activity">
    <reaction evidence="6">
        <text>a sn-glycero-3-phosphodiester + H2O = an alcohol + sn-glycerol 3-phosphate + H(+)</text>
        <dbReference type="Rhea" id="RHEA:12969"/>
        <dbReference type="ChEBI" id="CHEBI:15377"/>
        <dbReference type="ChEBI" id="CHEBI:15378"/>
        <dbReference type="ChEBI" id="CHEBI:30879"/>
        <dbReference type="ChEBI" id="CHEBI:57597"/>
        <dbReference type="ChEBI" id="CHEBI:83408"/>
        <dbReference type="EC" id="3.1.4.46"/>
    </reaction>
</comment>
<comment type="caution">
    <text evidence="9">The sequence shown here is derived from an EMBL/GenBank/DDBJ whole genome shotgun (WGS) entry which is preliminary data.</text>
</comment>
<evidence type="ECO:0000313" key="10">
    <source>
        <dbReference type="Proteomes" id="UP000672602"/>
    </source>
</evidence>
<protein>
    <recommendedName>
        <fullName evidence="2">glycerophosphodiester phosphodiesterase</fullName>
        <ecNumber evidence="2">3.1.4.46</ecNumber>
    </recommendedName>
</protein>
<dbReference type="PANTHER" id="PTHR43620:SF7">
    <property type="entry name" value="GLYCEROPHOSPHODIESTER PHOSPHODIESTERASE GDPD5-RELATED"/>
    <property type="match status" value="1"/>
</dbReference>
<dbReference type="RefSeq" id="WP_210681199.1">
    <property type="nucleotide sequence ID" value="NZ_JAGMWN010000002.1"/>
</dbReference>
<evidence type="ECO:0000256" key="4">
    <source>
        <dbReference type="ARBA" id="ARBA00022798"/>
    </source>
</evidence>
<dbReference type="Proteomes" id="UP000672602">
    <property type="component" value="Unassembled WGS sequence"/>
</dbReference>
<dbReference type="Gene3D" id="3.20.20.190">
    <property type="entry name" value="Phosphatidylinositol (PI) phosphodiesterase"/>
    <property type="match status" value="1"/>
</dbReference>
<gene>
    <name evidence="9" type="ORF">KAJ83_06420</name>
</gene>
<dbReference type="GO" id="GO:0006629">
    <property type="term" value="P:lipid metabolic process"/>
    <property type="evidence" value="ECO:0007669"/>
    <property type="project" value="InterPro"/>
</dbReference>
<evidence type="ECO:0000256" key="7">
    <source>
        <dbReference type="SAM" id="SignalP"/>
    </source>
</evidence>
<dbReference type="InterPro" id="IPR017946">
    <property type="entry name" value="PLC-like_Pdiesterase_TIM-brl"/>
</dbReference>
<dbReference type="GO" id="GO:0008889">
    <property type="term" value="F:glycerophosphodiester phosphodiesterase activity"/>
    <property type="evidence" value="ECO:0007669"/>
    <property type="project" value="UniProtKB-EC"/>
</dbReference>
<evidence type="ECO:0000313" key="9">
    <source>
        <dbReference type="EMBL" id="MBP5856635.1"/>
    </source>
</evidence>
<accession>A0A8J7V1S1</accession>
<proteinExistence type="inferred from homology"/>
<organism evidence="9 10">
    <name type="scientific">Marivibrio halodurans</name>
    <dbReference type="NCBI Taxonomy" id="2039722"/>
    <lineage>
        <taxon>Bacteria</taxon>
        <taxon>Pseudomonadati</taxon>
        <taxon>Pseudomonadota</taxon>
        <taxon>Alphaproteobacteria</taxon>
        <taxon>Rhodospirillales</taxon>
        <taxon>Rhodospirillaceae</taxon>
        <taxon>Marivibrio</taxon>
    </lineage>
</organism>
<feature type="signal peptide" evidence="7">
    <location>
        <begin position="1"/>
        <end position="30"/>
    </location>
</feature>
<evidence type="ECO:0000259" key="8">
    <source>
        <dbReference type="PROSITE" id="PS51704"/>
    </source>
</evidence>
<dbReference type="EMBL" id="JAGMWN010000002">
    <property type="protein sequence ID" value="MBP5856635.1"/>
    <property type="molecule type" value="Genomic_DNA"/>
</dbReference>
<reference evidence="9" key="1">
    <citation type="submission" date="2021-04" db="EMBL/GenBank/DDBJ databases">
        <authorList>
            <person name="Zhang D.-C."/>
        </authorList>
    </citation>
    <scope>NUCLEOTIDE SEQUENCE</scope>
    <source>
        <strain evidence="9">CGMCC 1.15697</strain>
    </source>
</reference>
<name>A0A8J7V1S1_9PROT</name>
<dbReference type="SUPFAM" id="SSF51695">
    <property type="entry name" value="PLC-like phosphodiesterases"/>
    <property type="match status" value="1"/>
</dbReference>
<dbReference type="GO" id="GO:0006071">
    <property type="term" value="P:glycerol metabolic process"/>
    <property type="evidence" value="ECO:0007669"/>
    <property type="project" value="UniProtKB-KW"/>
</dbReference>
<evidence type="ECO:0000256" key="3">
    <source>
        <dbReference type="ARBA" id="ARBA00022729"/>
    </source>
</evidence>
<dbReference type="EC" id="3.1.4.46" evidence="2"/>
<keyword evidence="5" id="KW-0378">Hydrolase</keyword>
<evidence type="ECO:0000256" key="2">
    <source>
        <dbReference type="ARBA" id="ARBA00012247"/>
    </source>
</evidence>
<comment type="similarity">
    <text evidence="1">Belongs to the glycerophosphoryl diester phosphodiesterase family.</text>
</comment>
<feature type="domain" description="GP-PDE" evidence="8">
    <location>
        <begin position="68"/>
        <end position="381"/>
    </location>
</feature>
<evidence type="ECO:0000256" key="1">
    <source>
        <dbReference type="ARBA" id="ARBA00007277"/>
    </source>
</evidence>
<sequence length="409" mass="44137">MRQSLRSVLFLLLCALAGALAGMGTPSAHADDPVEVGVRPLHLLDRLEEGALKRRLSACVGRPVARTAFSISHRGAPLQFPEHTKESYLAAYRQGAGVLECDVTFTKDRALVCRHSQCDLHRTTNILATPLAARCRQPFVPADPTTGRQATAECCTSDLTRDEFLSLQGKMDAADPMATDVAGYMDATESWRTDLHAPGTLMTHAQSIGLFQSLGVAMTPELKAPEVTMPFDADFSYGDYADKMLAEYEAAGVPAERVMPQSFDPDILRHWIANHPVFADRAVFLDSGPWGDLGMAGAIERLPGLAASGVRIVAPPIWVLLDLKDGRIVPSAYARAAKAAGLDIVTWSLERSGPLANGGGWYYRSVSEAIDDDGDMLTVLDVLARDVGVIGVFSDWPATVSFYASCMLE</sequence>
<evidence type="ECO:0000256" key="6">
    <source>
        <dbReference type="ARBA" id="ARBA00047512"/>
    </source>
</evidence>
<keyword evidence="4" id="KW-0319">Glycerol metabolism</keyword>
<dbReference type="PANTHER" id="PTHR43620">
    <property type="entry name" value="GLYCEROPHOSPHORYL DIESTER PHOSPHODIESTERASE"/>
    <property type="match status" value="1"/>
</dbReference>
<dbReference type="PROSITE" id="PS51704">
    <property type="entry name" value="GP_PDE"/>
    <property type="match status" value="1"/>
</dbReference>
<dbReference type="InterPro" id="IPR030395">
    <property type="entry name" value="GP_PDE_dom"/>
</dbReference>